<protein>
    <submittedName>
        <fullName evidence="9">Dipeptidase PepV</fullName>
    </submittedName>
</protein>
<dbReference type="CDD" id="cd03888">
    <property type="entry name" value="M20_PepV"/>
    <property type="match status" value="1"/>
</dbReference>
<evidence type="ECO:0000256" key="4">
    <source>
        <dbReference type="ARBA" id="ARBA00022723"/>
    </source>
</evidence>
<dbReference type="PROSITE" id="PS00759">
    <property type="entry name" value="ARGE_DAPE_CPG2_2"/>
    <property type="match status" value="1"/>
</dbReference>
<dbReference type="Pfam" id="PF01546">
    <property type="entry name" value="Peptidase_M20"/>
    <property type="match status" value="1"/>
</dbReference>
<dbReference type="InterPro" id="IPR002933">
    <property type="entry name" value="Peptidase_M20"/>
</dbReference>
<dbReference type="Gene3D" id="3.30.70.360">
    <property type="match status" value="2"/>
</dbReference>
<dbReference type="GO" id="GO:0016805">
    <property type="term" value="F:dipeptidase activity"/>
    <property type="evidence" value="ECO:0007669"/>
    <property type="project" value="UniProtKB-KW"/>
</dbReference>
<accession>A0A8J2ZXD9</accession>
<comment type="caution">
    <text evidence="9">The sequence shown here is derived from an EMBL/GenBank/DDBJ whole genome shotgun (WGS) entry which is preliminary data.</text>
</comment>
<dbReference type="InterPro" id="IPR001261">
    <property type="entry name" value="ArgE/DapE_CS"/>
</dbReference>
<keyword evidence="5" id="KW-0378">Hydrolase</keyword>
<dbReference type="Gene3D" id="3.40.630.10">
    <property type="entry name" value="Zn peptidases"/>
    <property type="match status" value="1"/>
</dbReference>
<dbReference type="GO" id="GO:0006508">
    <property type="term" value="P:proteolysis"/>
    <property type="evidence" value="ECO:0007669"/>
    <property type="project" value="UniProtKB-KW"/>
</dbReference>
<dbReference type="SUPFAM" id="SSF55031">
    <property type="entry name" value="Bacterial exopeptidase dimerisation domain"/>
    <property type="match status" value="1"/>
</dbReference>
<evidence type="ECO:0000256" key="5">
    <source>
        <dbReference type="ARBA" id="ARBA00022801"/>
    </source>
</evidence>
<dbReference type="RefSeq" id="WP_188497913.1">
    <property type="nucleotide sequence ID" value="NZ_BMFV01000021.1"/>
</dbReference>
<comment type="cofactor">
    <cofactor evidence="1">
        <name>Zn(2+)</name>
        <dbReference type="ChEBI" id="CHEBI:29105"/>
    </cofactor>
</comment>
<keyword evidence="6" id="KW-0862">Zinc</keyword>
<dbReference type="GO" id="GO:0008237">
    <property type="term" value="F:metallopeptidase activity"/>
    <property type="evidence" value="ECO:0007669"/>
    <property type="project" value="UniProtKB-KW"/>
</dbReference>
<dbReference type="PANTHER" id="PTHR43808:SF31">
    <property type="entry name" value="N-ACETYL-L-CITRULLINE DEACETYLASE"/>
    <property type="match status" value="1"/>
</dbReference>
<dbReference type="GO" id="GO:0008777">
    <property type="term" value="F:acetylornithine deacetylase activity"/>
    <property type="evidence" value="ECO:0007669"/>
    <property type="project" value="TreeGrafter"/>
</dbReference>
<proteinExistence type="inferred from homology"/>
<evidence type="ECO:0000256" key="6">
    <source>
        <dbReference type="ARBA" id="ARBA00022833"/>
    </source>
</evidence>
<gene>
    <name evidence="9" type="ORF">GCM10007096_27070</name>
</gene>
<dbReference type="NCBIfam" id="TIGR01887">
    <property type="entry name" value="dipeptidaselike"/>
    <property type="match status" value="1"/>
</dbReference>
<dbReference type="SUPFAM" id="SSF53187">
    <property type="entry name" value="Zn-dependent exopeptidases"/>
    <property type="match status" value="1"/>
</dbReference>
<reference evidence="9" key="2">
    <citation type="submission" date="2020-09" db="EMBL/GenBank/DDBJ databases">
        <authorList>
            <person name="Sun Q."/>
            <person name="Zhou Y."/>
        </authorList>
    </citation>
    <scope>NUCLEOTIDE SEQUENCE</scope>
    <source>
        <strain evidence="9">CGMCC 1.12777</strain>
    </source>
</reference>
<dbReference type="InterPro" id="IPR036264">
    <property type="entry name" value="Bact_exopeptidase_dim_dom"/>
</dbReference>
<dbReference type="InterPro" id="IPR010964">
    <property type="entry name" value="M20A_pepV-rel"/>
</dbReference>
<comment type="similarity">
    <text evidence="2">Belongs to the peptidase M20A family.</text>
</comment>
<dbReference type="GO" id="GO:0006526">
    <property type="term" value="P:L-arginine biosynthetic process"/>
    <property type="evidence" value="ECO:0007669"/>
    <property type="project" value="TreeGrafter"/>
</dbReference>
<evidence type="ECO:0000256" key="8">
    <source>
        <dbReference type="ARBA" id="ARBA00023049"/>
    </source>
</evidence>
<dbReference type="AlphaFoldDB" id="A0A8J2ZXD9"/>
<evidence type="ECO:0000256" key="7">
    <source>
        <dbReference type="ARBA" id="ARBA00022997"/>
    </source>
</evidence>
<sequence length="472" mass="52334">MSNIDWMKEAEQRKDDLLKDLIGLLNIPSVKSLETQTPESPMGVNIDKALNYALELGNKNDFTTKNIEGYAGYIEYGDSDDYIGVLAHVDVVPATASEWDTPPFDATIVGDKLIARGAIDDKGPGMAAFYALKILKELGVPIKRRIRLIFGTDEESGMRCIRHYLKVEQQPIFGFSPDADFPIIHAEKGQIHVKITRPAKKSDIKDDKNINIHHFHSGERSNMVPGQAVVQLQGQDLQAIPSAFQEYCQSYHLKGETKLISEGLELTLYGKTVHGMEPQNGVNAALELLYFLNTLPLASEDQAFANYCSTHLYRDPFGKALGISYSEPTLGPLTVNAGIFRYDHNGLDISLNIRCPLNTNYMRTVEILMESAEAFGLKVEEVRHSQPHHVSPEHPMIKTMQKAYQDITGQEPTLLTTGGGTYARLMENGVAFGASFPGKAMTAHQANEFIDIDDLIQATAIYAKALYDLSQL</sequence>
<keyword evidence="10" id="KW-1185">Reference proteome</keyword>
<keyword evidence="8" id="KW-0482">Metalloprotease</keyword>
<dbReference type="InterPro" id="IPR050072">
    <property type="entry name" value="Peptidase_M20A"/>
</dbReference>
<dbReference type="PROSITE" id="PS00758">
    <property type="entry name" value="ARGE_DAPE_CPG2_1"/>
    <property type="match status" value="1"/>
</dbReference>
<dbReference type="NCBIfam" id="NF005591">
    <property type="entry name" value="PRK07318.1"/>
    <property type="match status" value="1"/>
</dbReference>
<evidence type="ECO:0000256" key="3">
    <source>
        <dbReference type="ARBA" id="ARBA00022670"/>
    </source>
</evidence>
<name>A0A8J2ZXD9_9BACL</name>
<evidence type="ECO:0000313" key="9">
    <source>
        <dbReference type="EMBL" id="GGH84305.1"/>
    </source>
</evidence>
<dbReference type="Proteomes" id="UP000656813">
    <property type="component" value="Unassembled WGS sequence"/>
</dbReference>
<keyword evidence="7" id="KW-0224">Dipeptidase</keyword>
<keyword evidence="3" id="KW-0645">Protease</keyword>
<keyword evidence="4" id="KW-0479">Metal-binding</keyword>
<evidence type="ECO:0000256" key="1">
    <source>
        <dbReference type="ARBA" id="ARBA00001947"/>
    </source>
</evidence>
<evidence type="ECO:0000313" key="10">
    <source>
        <dbReference type="Proteomes" id="UP000656813"/>
    </source>
</evidence>
<reference evidence="9" key="1">
    <citation type="journal article" date="2014" name="Int. J. Syst. Evol. Microbiol.">
        <title>Complete genome sequence of Corynebacterium casei LMG S-19264T (=DSM 44701T), isolated from a smear-ripened cheese.</title>
        <authorList>
            <consortium name="US DOE Joint Genome Institute (JGI-PGF)"/>
            <person name="Walter F."/>
            <person name="Albersmeier A."/>
            <person name="Kalinowski J."/>
            <person name="Ruckert C."/>
        </authorList>
    </citation>
    <scope>NUCLEOTIDE SEQUENCE</scope>
    <source>
        <strain evidence="9">CGMCC 1.12777</strain>
    </source>
</reference>
<dbReference type="EMBL" id="BMFV01000021">
    <property type="protein sequence ID" value="GGH84305.1"/>
    <property type="molecule type" value="Genomic_DNA"/>
</dbReference>
<organism evidence="9 10">
    <name type="scientific">Pullulanibacillus pueri</name>
    <dbReference type="NCBI Taxonomy" id="1437324"/>
    <lineage>
        <taxon>Bacteria</taxon>
        <taxon>Bacillati</taxon>
        <taxon>Bacillota</taxon>
        <taxon>Bacilli</taxon>
        <taxon>Bacillales</taxon>
        <taxon>Sporolactobacillaceae</taxon>
        <taxon>Pullulanibacillus</taxon>
    </lineage>
</organism>
<evidence type="ECO:0000256" key="2">
    <source>
        <dbReference type="ARBA" id="ARBA00006247"/>
    </source>
</evidence>
<dbReference type="PANTHER" id="PTHR43808">
    <property type="entry name" value="ACETYLORNITHINE DEACETYLASE"/>
    <property type="match status" value="1"/>
</dbReference>
<dbReference type="GO" id="GO:0008270">
    <property type="term" value="F:zinc ion binding"/>
    <property type="evidence" value="ECO:0007669"/>
    <property type="project" value="InterPro"/>
</dbReference>